<reference evidence="1" key="1">
    <citation type="submission" date="2021-02" db="EMBL/GenBank/DDBJ databases">
        <authorList>
            <person name="Nowell W R."/>
        </authorList>
    </citation>
    <scope>NUCLEOTIDE SEQUENCE</scope>
</reference>
<protein>
    <submittedName>
        <fullName evidence="1">Uncharacterized protein</fullName>
    </submittedName>
</protein>
<evidence type="ECO:0000313" key="1">
    <source>
        <dbReference type="EMBL" id="CAF4420763.1"/>
    </source>
</evidence>
<dbReference type="Proteomes" id="UP000681722">
    <property type="component" value="Unassembled WGS sequence"/>
</dbReference>
<name>A0A8S2VW75_9BILA</name>
<sequence length="165" mass="18376">MAGYKIICIPNQQTRGEVQTNLRLEFDNDPDNRMVYIIVAEVAVTPTHTAYDSTNYIQERDASLKHEHGMDDSFLDQMDSKDLDAMDRTMKDALICSQQTINDELDLSFLNELNGSGLAGSINSETNDDHGKQTDDNVYSAIRQLTSSIVAELCGKINHFSATPV</sequence>
<comment type="caution">
    <text evidence="1">The sequence shown here is derived from an EMBL/GenBank/DDBJ whole genome shotgun (WGS) entry which is preliminary data.</text>
</comment>
<proteinExistence type="predicted"/>
<accession>A0A8S2VW75</accession>
<gene>
    <name evidence="1" type="ORF">SRO942_LOCUS40563</name>
</gene>
<dbReference type="AlphaFoldDB" id="A0A8S2VW75"/>
<organism evidence="1 2">
    <name type="scientific">Didymodactylos carnosus</name>
    <dbReference type="NCBI Taxonomy" id="1234261"/>
    <lineage>
        <taxon>Eukaryota</taxon>
        <taxon>Metazoa</taxon>
        <taxon>Spiralia</taxon>
        <taxon>Gnathifera</taxon>
        <taxon>Rotifera</taxon>
        <taxon>Eurotatoria</taxon>
        <taxon>Bdelloidea</taxon>
        <taxon>Philodinida</taxon>
        <taxon>Philodinidae</taxon>
        <taxon>Didymodactylos</taxon>
    </lineage>
</organism>
<evidence type="ECO:0000313" key="2">
    <source>
        <dbReference type="Proteomes" id="UP000681722"/>
    </source>
</evidence>
<dbReference type="EMBL" id="CAJOBC010093912">
    <property type="protein sequence ID" value="CAF4420763.1"/>
    <property type="molecule type" value="Genomic_DNA"/>
</dbReference>